<name>A0A8K0UFA0_9AGAR</name>
<comment type="caution">
    <text evidence="1">The sequence shown here is derived from an EMBL/GenBank/DDBJ whole genome shotgun (WGS) entry which is preliminary data.</text>
</comment>
<keyword evidence="2" id="KW-1185">Reference proteome</keyword>
<evidence type="ECO:0000313" key="1">
    <source>
        <dbReference type="EMBL" id="KAH8084864.1"/>
    </source>
</evidence>
<reference evidence="1" key="1">
    <citation type="journal article" date="2021" name="New Phytol.">
        <title>Evolutionary innovations through gain and loss of genes in the ectomycorrhizal Boletales.</title>
        <authorList>
            <person name="Wu G."/>
            <person name="Miyauchi S."/>
            <person name="Morin E."/>
            <person name="Kuo A."/>
            <person name="Drula E."/>
            <person name="Varga T."/>
            <person name="Kohler A."/>
            <person name="Feng B."/>
            <person name="Cao Y."/>
            <person name="Lipzen A."/>
            <person name="Daum C."/>
            <person name="Hundley H."/>
            <person name="Pangilinan J."/>
            <person name="Johnson J."/>
            <person name="Barry K."/>
            <person name="LaButti K."/>
            <person name="Ng V."/>
            <person name="Ahrendt S."/>
            <person name="Min B."/>
            <person name="Choi I.G."/>
            <person name="Park H."/>
            <person name="Plett J.M."/>
            <person name="Magnuson J."/>
            <person name="Spatafora J.W."/>
            <person name="Nagy L.G."/>
            <person name="Henrissat B."/>
            <person name="Grigoriev I.V."/>
            <person name="Yang Z.L."/>
            <person name="Xu J."/>
            <person name="Martin F.M."/>
        </authorList>
    </citation>
    <scope>NUCLEOTIDE SEQUENCE</scope>
    <source>
        <strain evidence="1">KKN 215</strain>
    </source>
</reference>
<dbReference type="OrthoDB" id="10677304at2759"/>
<organism evidence="1 2">
    <name type="scientific">Cristinia sonorae</name>
    <dbReference type="NCBI Taxonomy" id="1940300"/>
    <lineage>
        <taxon>Eukaryota</taxon>
        <taxon>Fungi</taxon>
        <taxon>Dikarya</taxon>
        <taxon>Basidiomycota</taxon>
        <taxon>Agaricomycotina</taxon>
        <taxon>Agaricomycetes</taxon>
        <taxon>Agaricomycetidae</taxon>
        <taxon>Agaricales</taxon>
        <taxon>Pleurotineae</taxon>
        <taxon>Stephanosporaceae</taxon>
        <taxon>Cristinia</taxon>
    </lineage>
</organism>
<protein>
    <submittedName>
        <fullName evidence="1">Uncharacterized protein</fullName>
    </submittedName>
</protein>
<sequence length="472" mass="54379">MEEFQPETPGAARTVQDSNLVELGGQSQEAFFVARRPTLPWDILLIIMRFVASKRVISRLMRTCHTLYTHGLPLVAEACMLLPHQNMSSVILFCKFMLRPPAPGHYPRLVTCPLGLHKPVIIPGPFQLPRPLLLRELILPGSGLENLRQTCRGVKEDLDVLAYVLSQAQNLETLGLGCMEDLLTKNTRFCTVIMMMKKLDMVLFREVKRMAMAVLNSIQSPVTKAIIAFPKIRPRVAFNPALERAYPAMTAFRDTLERLQLLELPIRYTMPDKPFLRVHSLTLRMHSAANIGLHNIALAFPHLRNLSWSYASEMIDWEELEERRELSLARTYQGWPSLKKLRCNDSVAYALAFRCPVQYWVGRYLDHPVQLPVFHCALRDLRPKHLYFSLHIPAFISDLKWVFPESENRITHLNLDWCTQEDEGLNWLQDCEDPATLLADMFVSDRPSQPGTFLTKNNDHPYRTNWCLQREP</sequence>
<dbReference type="Proteomes" id="UP000813824">
    <property type="component" value="Unassembled WGS sequence"/>
</dbReference>
<accession>A0A8K0UFA0</accession>
<dbReference type="AlphaFoldDB" id="A0A8K0UFA0"/>
<proteinExistence type="predicted"/>
<dbReference type="EMBL" id="JAEVFJ010000045">
    <property type="protein sequence ID" value="KAH8084864.1"/>
    <property type="molecule type" value="Genomic_DNA"/>
</dbReference>
<evidence type="ECO:0000313" key="2">
    <source>
        <dbReference type="Proteomes" id="UP000813824"/>
    </source>
</evidence>
<gene>
    <name evidence="1" type="ORF">BXZ70DRAFT_563761</name>
</gene>